<reference evidence="3" key="2">
    <citation type="submission" date="2021-08" db="EMBL/GenBank/DDBJ databases">
        <authorList>
            <person name="Dalcin Martins P."/>
        </authorList>
    </citation>
    <scope>NUCLEOTIDE SEQUENCE</scope>
    <source>
        <strain evidence="3">MAG_39</strain>
    </source>
</reference>
<evidence type="ECO:0000313" key="4">
    <source>
        <dbReference type="Proteomes" id="UP000705867"/>
    </source>
</evidence>
<feature type="region of interest" description="Disordered" evidence="1">
    <location>
        <begin position="243"/>
        <end position="328"/>
    </location>
</feature>
<feature type="domain" description="PSP1 C-terminal" evidence="2">
    <location>
        <begin position="59"/>
        <end position="144"/>
    </location>
</feature>
<dbReference type="NCBIfam" id="NF041131">
    <property type="entry name" value="RicT_YaaT_fam"/>
    <property type="match status" value="1"/>
</dbReference>
<dbReference type="InterPro" id="IPR047767">
    <property type="entry name" value="PSP1-like"/>
</dbReference>
<dbReference type="AlphaFoldDB" id="A0A953J6F1"/>
<feature type="compositionally biased region" description="Basic residues" evidence="1">
    <location>
        <begin position="318"/>
        <end position="328"/>
    </location>
</feature>
<comment type="caution">
    <text evidence="3">The sequence shown here is derived from an EMBL/GenBank/DDBJ whole genome shotgun (WGS) entry which is preliminary data.</text>
</comment>
<reference evidence="3" key="1">
    <citation type="journal article" date="2021" name="bioRxiv">
        <title>Unraveling nitrogen, sulfur and carbon metabolic pathways and microbial community transcriptional responses to substrate deprivation and toxicity stresses in a bioreactor mimicking anoxic brackish coastal sediment conditions.</title>
        <authorList>
            <person name="Martins P.D."/>
            <person name="Echeveste M.J."/>
            <person name="Arshad A."/>
            <person name="Kurth J."/>
            <person name="Ouboter H."/>
            <person name="Jetten M.S.M."/>
            <person name="Welte C.U."/>
        </authorList>
    </citation>
    <scope>NUCLEOTIDE SEQUENCE</scope>
    <source>
        <strain evidence="3">MAG_39</strain>
    </source>
</reference>
<accession>A0A953J6F1</accession>
<dbReference type="PANTHER" id="PTHR43830">
    <property type="entry name" value="PROTEIN PSP1"/>
    <property type="match status" value="1"/>
</dbReference>
<evidence type="ECO:0000256" key="1">
    <source>
        <dbReference type="SAM" id="MobiDB-lite"/>
    </source>
</evidence>
<organism evidence="3 4">
    <name type="scientific">Candidatus Nitrobium versatile</name>
    <dbReference type="NCBI Taxonomy" id="2884831"/>
    <lineage>
        <taxon>Bacteria</taxon>
        <taxon>Pseudomonadati</taxon>
        <taxon>Nitrospirota</taxon>
        <taxon>Nitrospiria</taxon>
        <taxon>Nitrospirales</taxon>
        <taxon>Nitrospiraceae</taxon>
        <taxon>Candidatus Nitrobium</taxon>
    </lineage>
</organism>
<evidence type="ECO:0000259" key="2">
    <source>
        <dbReference type="PROSITE" id="PS51411"/>
    </source>
</evidence>
<sequence>MPDVVGIRFKPCGKIYDFDVDGIEVKEGDSVVVESDFGLSIGTAVRERRSIDAPERELKKVLRLVTEEDLRAREENKKLEKDARAFCLERIMARGLPMKLVGAEATLDRKRIIFYFTADGRIDFRELVKDLAARFRTRIEMRQIGVRDEAKLLGGFGICGRELCCTTFLTSFDPVSIKMAKRQELVLNVGKLSGLCSRLMCCLRYEYDGDLESIASDDEIPMGAEDAPLEVVEKKISTILAKPECPRRHALPGKGAERLRERDREKGRSREKNAPPRTSAPSVAPVPASSAPASPATPAASPGKEAPAEQQKQDKKHEHYRRRRRFKK</sequence>
<gene>
    <name evidence="3" type="ORF">K8I29_13815</name>
</gene>
<evidence type="ECO:0000313" key="3">
    <source>
        <dbReference type="EMBL" id="MBZ0157273.1"/>
    </source>
</evidence>
<dbReference type="Pfam" id="PF04468">
    <property type="entry name" value="PSP1"/>
    <property type="match status" value="1"/>
</dbReference>
<feature type="compositionally biased region" description="Low complexity" evidence="1">
    <location>
        <begin position="275"/>
        <end position="302"/>
    </location>
</feature>
<feature type="compositionally biased region" description="Basic and acidic residues" evidence="1">
    <location>
        <begin position="255"/>
        <end position="274"/>
    </location>
</feature>
<protein>
    <submittedName>
        <fullName evidence="3">Stage 0 sporulation family protein</fullName>
    </submittedName>
</protein>
<proteinExistence type="predicted"/>
<dbReference type="PROSITE" id="PS51411">
    <property type="entry name" value="PSP1_C"/>
    <property type="match status" value="1"/>
</dbReference>
<dbReference type="PANTHER" id="PTHR43830:SF3">
    <property type="entry name" value="PROTEIN PSP1"/>
    <property type="match status" value="1"/>
</dbReference>
<name>A0A953J6F1_9BACT</name>
<dbReference type="EMBL" id="JAIOIV010000110">
    <property type="protein sequence ID" value="MBZ0157273.1"/>
    <property type="molecule type" value="Genomic_DNA"/>
</dbReference>
<dbReference type="Proteomes" id="UP000705867">
    <property type="component" value="Unassembled WGS sequence"/>
</dbReference>
<dbReference type="GO" id="GO:0005737">
    <property type="term" value="C:cytoplasm"/>
    <property type="evidence" value="ECO:0007669"/>
    <property type="project" value="TreeGrafter"/>
</dbReference>
<dbReference type="InterPro" id="IPR007557">
    <property type="entry name" value="PSP1_C"/>
</dbReference>